<protein>
    <submittedName>
        <fullName evidence="2">Penicillin-binding protein activator LpoB</fullName>
    </submittedName>
</protein>
<comment type="caution">
    <text evidence="2">The sequence shown here is derived from an EMBL/GenBank/DDBJ whole genome shotgun (WGS) entry which is preliminary data.</text>
</comment>
<evidence type="ECO:0000313" key="3">
    <source>
        <dbReference type="Proteomes" id="UP000284006"/>
    </source>
</evidence>
<keyword evidence="1" id="KW-0732">Signal</keyword>
<name>A0A418XGQ2_9BURK</name>
<organism evidence="2 3">
    <name type="scientific">Massilia cavernae</name>
    <dbReference type="NCBI Taxonomy" id="2320864"/>
    <lineage>
        <taxon>Bacteria</taxon>
        <taxon>Pseudomonadati</taxon>
        <taxon>Pseudomonadota</taxon>
        <taxon>Betaproteobacteria</taxon>
        <taxon>Burkholderiales</taxon>
        <taxon>Oxalobacteraceae</taxon>
        <taxon>Telluria group</taxon>
        <taxon>Massilia</taxon>
    </lineage>
</organism>
<proteinExistence type="predicted"/>
<sequence length="211" mass="23002">MNFKLIPAALLGAALLAGCATPNLDNSAGRRTTYQDVASPSATVAGVGVESQDVVSMTDKMVRDILSNAQVAGRATAPRVIIDSEYFSNDSSTRMNKNAITDRLRVELNRASNGRLVFVARHYGNMVDKEREAKRAGEADRGTIRTTKAQAGGDFRLGGRITSMDAASTGTGNVSRYHQITFELIDLEYGTIVWSGIYEFKKEARDDIIYR</sequence>
<reference evidence="2 3" key="1">
    <citation type="submission" date="2018-09" db="EMBL/GenBank/DDBJ databases">
        <authorList>
            <person name="Zhu H."/>
        </authorList>
    </citation>
    <scope>NUCLEOTIDE SEQUENCE [LARGE SCALE GENOMIC DNA]</scope>
    <source>
        <strain evidence="2 3">K1S02-61</strain>
    </source>
</reference>
<dbReference type="AlphaFoldDB" id="A0A418XGQ2"/>
<evidence type="ECO:0000313" key="2">
    <source>
        <dbReference type="EMBL" id="RJG11642.1"/>
    </source>
</evidence>
<dbReference type="EMBL" id="QYUP01000144">
    <property type="protein sequence ID" value="RJG11642.1"/>
    <property type="molecule type" value="Genomic_DNA"/>
</dbReference>
<dbReference type="RefSeq" id="WP_119812197.1">
    <property type="nucleotide sequence ID" value="NZ_QYUP01000144.1"/>
</dbReference>
<feature type="signal peptide" evidence="1">
    <location>
        <begin position="1"/>
        <end position="19"/>
    </location>
</feature>
<dbReference type="Pfam" id="PF13036">
    <property type="entry name" value="LpoB"/>
    <property type="match status" value="1"/>
</dbReference>
<accession>A0A418XGQ2</accession>
<gene>
    <name evidence="2" type="ORF">D3872_18515</name>
</gene>
<dbReference type="PROSITE" id="PS51257">
    <property type="entry name" value="PROKAR_LIPOPROTEIN"/>
    <property type="match status" value="1"/>
</dbReference>
<dbReference type="OrthoDB" id="8969905at2"/>
<dbReference type="InterPro" id="IPR014094">
    <property type="entry name" value="LpoB"/>
</dbReference>
<dbReference type="Gene3D" id="3.40.50.10610">
    <property type="entry name" value="ABC-type transport auxiliary lipoprotein component"/>
    <property type="match status" value="1"/>
</dbReference>
<evidence type="ECO:0000256" key="1">
    <source>
        <dbReference type="SAM" id="SignalP"/>
    </source>
</evidence>
<feature type="chain" id="PRO_5019517472" evidence="1">
    <location>
        <begin position="20"/>
        <end position="211"/>
    </location>
</feature>
<dbReference type="Proteomes" id="UP000284006">
    <property type="component" value="Unassembled WGS sequence"/>
</dbReference>
<keyword evidence="3" id="KW-1185">Reference proteome</keyword>